<accession>A0A382FGC0</accession>
<sequence>FEIFELLEQEHHTALTGYDHDEAIRVGGELEAVGCAVDIMREGY</sequence>
<proteinExistence type="predicted"/>
<reference evidence="1" key="1">
    <citation type="submission" date="2018-05" db="EMBL/GenBank/DDBJ databases">
        <authorList>
            <person name="Lanie J.A."/>
            <person name="Ng W.-L."/>
            <person name="Kazmierczak K.M."/>
            <person name="Andrzejewski T.M."/>
            <person name="Davidsen T.M."/>
            <person name="Wayne K.J."/>
            <person name="Tettelin H."/>
            <person name="Glass J.I."/>
            <person name="Rusch D."/>
            <person name="Podicherti R."/>
            <person name="Tsui H.-C.T."/>
            <person name="Winkler M.E."/>
        </authorList>
    </citation>
    <scope>NUCLEOTIDE SEQUENCE</scope>
</reference>
<dbReference type="AlphaFoldDB" id="A0A382FGC0"/>
<organism evidence="1">
    <name type="scientific">marine metagenome</name>
    <dbReference type="NCBI Taxonomy" id="408172"/>
    <lineage>
        <taxon>unclassified sequences</taxon>
        <taxon>metagenomes</taxon>
        <taxon>ecological metagenomes</taxon>
    </lineage>
</organism>
<dbReference type="EMBL" id="UINC01049415">
    <property type="protein sequence ID" value="SVB61167.1"/>
    <property type="molecule type" value="Genomic_DNA"/>
</dbReference>
<protein>
    <submittedName>
        <fullName evidence="1">Uncharacterized protein</fullName>
    </submittedName>
</protein>
<name>A0A382FGC0_9ZZZZ</name>
<evidence type="ECO:0000313" key="1">
    <source>
        <dbReference type="EMBL" id="SVB61167.1"/>
    </source>
</evidence>
<gene>
    <name evidence="1" type="ORF">METZ01_LOCUS214021</name>
</gene>
<feature type="non-terminal residue" evidence="1">
    <location>
        <position position="1"/>
    </location>
</feature>